<dbReference type="AlphaFoldDB" id="A0A3S4DDM8"/>
<comment type="caution">
    <text evidence="3">The sequence shown here is derived from an EMBL/GenBank/DDBJ whole genome shotgun (WGS) entry which is preliminary data.</text>
</comment>
<protein>
    <submittedName>
        <fullName evidence="3">Uncharacterized protein</fullName>
    </submittedName>
</protein>
<evidence type="ECO:0000259" key="2">
    <source>
        <dbReference type="Pfam" id="PF21338"/>
    </source>
</evidence>
<organism evidence="3 4">
    <name type="scientific">Rhodoplanes serenus</name>
    <dbReference type="NCBI Taxonomy" id="200615"/>
    <lineage>
        <taxon>Bacteria</taxon>
        <taxon>Pseudomonadati</taxon>
        <taxon>Pseudomonadota</taxon>
        <taxon>Alphaproteobacteria</taxon>
        <taxon>Hyphomicrobiales</taxon>
        <taxon>Nitrobacteraceae</taxon>
        <taxon>Rhodoplanes</taxon>
    </lineage>
</organism>
<dbReference type="Proteomes" id="UP000289200">
    <property type="component" value="Unassembled WGS sequence"/>
</dbReference>
<keyword evidence="4" id="KW-1185">Reference proteome</keyword>
<accession>A0A3S4DDM8</accession>
<dbReference type="SUPFAM" id="SSF55869">
    <property type="entry name" value="DNA topoisomerase I domain"/>
    <property type="match status" value="1"/>
</dbReference>
<dbReference type="PROSITE" id="PS52038">
    <property type="entry name" value="TOPO_IB_2"/>
    <property type="match status" value="1"/>
</dbReference>
<dbReference type="GO" id="GO:0003917">
    <property type="term" value="F:DNA topoisomerase type I (single strand cut, ATP-independent) activity"/>
    <property type="evidence" value="ECO:0007669"/>
    <property type="project" value="InterPro"/>
</dbReference>
<dbReference type="Gene3D" id="1.10.132.120">
    <property type="match status" value="1"/>
</dbReference>
<dbReference type="SUPFAM" id="SSF56349">
    <property type="entry name" value="DNA breaking-rejoining enzymes"/>
    <property type="match status" value="1"/>
</dbReference>
<dbReference type="InterPro" id="IPR049331">
    <property type="entry name" value="Top1B_N_bact"/>
</dbReference>
<dbReference type="Pfam" id="PF21338">
    <property type="entry name" value="Top1B_N_bact"/>
    <property type="match status" value="1"/>
</dbReference>
<dbReference type="OrthoDB" id="9778962at2"/>
<dbReference type="Pfam" id="PF01028">
    <property type="entry name" value="Topoisom_I"/>
    <property type="match status" value="1"/>
</dbReference>
<evidence type="ECO:0000313" key="4">
    <source>
        <dbReference type="Proteomes" id="UP000289200"/>
    </source>
</evidence>
<dbReference type="InterPro" id="IPR014711">
    <property type="entry name" value="TopoI_cat_a-hlx-sub_euk"/>
</dbReference>
<dbReference type="InterPro" id="IPR011010">
    <property type="entry name" value="DNA_brk_join_enz"/>
</dbReference>
<reference evidence="4" key="1">
    <citation type="submission" date="2018-10" db="EMBL/GenBank/DDBJ databases">
        <authorList>
            <person name="Peiro R."/>
            <person name="Begona"/>
            <person name="Cbmso G."/>
            <person name="Lopez M."/>
            <person name="Gonzalez S."/>
            <person name="Sacristan E."/>
            <person name="Castillo E."/>
        </authorList>
    </citation>
    <scope>NUCLEOTIDE SEQUENCE [LARGE SCALE GENOMIC DNA]</scope>
</reference>
<dbReference type="GO" id="GO:0003677">
    <property type="term" value="F:DNA binding"/>
    <property type="evidence" value="ECO:0007669"/>
    <property type="project" value="InterPro"/>
</dbReference>
<dbReference type="Gene3D" id="3.90.15.10">
    <property type="entry name" value="Topoisomerase I, Chain A, domain 3"/>
    <property type="match status" value="1"/>
</dbReference>
<dbReference type="GO" id="GO:0006265">
    <property type="term" value="P:DNA topological change"/>
    <property type="evidence" value="ECO:0007669"/>
    <property type="project" value="InterPro"/>
</dbReference>
<evidence type="ECO:0000259" key="1">
    <source>
        <dbReference type="Pfam" id="PF01028"/>
    </source>
</evidence>
<dbReference type="InterPro" id="IPR013500">
    <property type="entry name" value="TopoI_cat_euk"/>
</dbReference>
<dbReference type="EMBL" id="UWOC01000052">
    <property type="protein sequence ID" value="VCU07718.1"/>
    <property type="molecule type" value="Genomic_DNA"/>
</dbReference>
<gene>
    <name evidence="3" type="ORF">RHODGE_RHODGE_00800</name>
</gene>
<proteinExistence type="predicted"/>
<evidence type="ECO:0000313" key="3">
    <source>
        <dbReference type="EMBL" id="VCU07718.1"/>
    </source>
</evidence>
<feature type="domain" description="DNA topoisomerase I catalytic core eukaryotic-type" evidence="1">
    <location>
        <begin position="116"/>
        <end position="327"/>
    </location>
</feature>
<feature type="domain" description="DNA topoisomerase IB N-terminal" evidence="2">
    <location>
        <begin position="51"/>
        <end position="99"/>
    </location>
</feature>
<dbReference type="Gene3D" id="3.30.66.10">
    <property type="entry name" value="DNA topoisomerase I domain"/>
    <property type="match status" value="1"/>
</dbReference>
<dbReference type="RefSeq" id="WP_129607866.1">
    <property type="nucleotide sequence ID" value="NZ_UWOC01000052.1"/>
</dbReference>
<dbReference type="InterPro" id="IPR035447">
    <property type="entry name" value="DNA_topo_I_N_sf"/>
</dbReference>
<name>A0A3S4DDM8_9BRAD</name>
<sequence length="361" mass="39458">MPSSSVEALASAADGDVTVSRGRGERLLGRLGLERVGAEDLTIRRVRCGRGYIYRTADGRRVRDPEALARFAALAVPPAYRDVRFADNPRAHLQAIGRDDAGRLQYRYHPDWATVRERRKAQRLLRLVQRLPVVRRAVTRHLAAAQPSRAFALASAVELIACTAIRAGDESYARQRGTRGAATLLKSNVRVEGDTVVLTFRAKGGKPVHKEVVAPRLAAAVRRLLGLPGRRLFQYRDESGAVRIVRREDINAFLREIAGVRISLKDFRTLCASAMVLEMLARTVPATSARGRRRQVLDAVRSAADALANTPAICRKSYVHETVVTAFEAGVLEGFAATVKGCRTAARREQLVAQVLAGAAG</sequence>